<accession>A0A7X9XAH4</accession>
<protein>
    <submittedName>
        <fullName evidence="3">Outer membrane beta-barrel protein</fullName>
    </submittedName>
</protein>
<keyword evidence="1" id="KW-0732">Signal</keyword>
<dbReference type="Gene3D" id="2.40.160.20">
    <property type="match status" value="1"/>
</dbReference>
<evidence type="ECO:0000313" key="4">
    <source>
        <dbReference type="Proteomes" id="UP000576082"/>
    </source>
</evidence>
<organism evidence="3 4">
    <name type="scientific">Flammeovirga aprica JL-4</name>
    <dbReference type="NCBI Taxonomy" id="694437"/>
    <lineage>
        <taxon>Bacteria</taxon>
        <taxon>Pseudomonadati</taxon>
        <taxon>Bacteroidota</taxon>
        <taxon>Cytophagia</taxon>
        <taxon>Cytophagales</taxon>
        <taxon>Flammeovirgaceae</taxon>
        <taxon>Flammeovirga</taxon>
    </lineage>
</organism>
<comment type="caution">
    <text evidence="3">The sequence shown here is derived from an EMBL/GenBank/DDBJ whole genome shotgun (WGS) entry which is preliminary data.</text>
</comment>
<evidence type="ECO:0000259" key="2">
    <source>
        <dbReference type="Pfam" id="PF13505"/>
    </source>
</evidence>
<dbReference type="SUPFAM" id="SSF56925">
    <property type="entry name" value="OMPA-like"/>
    <property type="match status" value="1"/>
</dbReference>
<evidence type="ECO:0000256" key="1">
    <source>
        <dbReference type="ARBA" id="ARBA00022729"/>
    </source>
</evidence>
<dbReference type="EMBL" id="JABANE010000045">
    <property type="protein sequence ID" value="NME69670.1"/>
    <property type="molecule type" value="Genomic_DNA"/>
</dbReference>
<name>A0A7X9XAH4_9BACT</name>
<gene>
    <name evidence="3" type="ORF">HHU12_16970</name>
</gene>
<sequence length="102" mass="10930">QKHSPKRINILILVSARVYLPRLPKYHFALNNDVIHPYAKGSLGFISASSGGSSETNFGFGVGGGAAYDINDQFGALAELNYQIASGSVNFGINFGVVYSFE</sequence>
<evidence type="ECO:0000313" key="3">
    <source>
        <dbReference type="EMBL" id="NME69670.1"/>
    </source>
</evidence>
<feature type="non-terminal residue" evidence="3">
    <location>
        <position position="1"/>
    </location>
</feature>
<dbReference type="InterPro" id="IPR011250">
    <property type="entry name" value="OMP/PagP_B-barrel"/>
</dbReference>
<reference evidence="3 4" key="1">
    <citation type="submission" date="2020-04" db="EMBL/GenBank/DDBJ databases">
        <title>Flammeovirga sp. SR4, a novel species isolated from seawater.</title>
        <authorList>
            <person name="Wang X."/>
        </authorList>
    </citation>
    <scope>NUCLEOTIDE SEQUENCE [LARGE SCALE GENOMIC DNA]</scope>
    <source>
        <strain evidence="3 4">ATCC 23126</strain>
    </source>
</reference>
<dbReference type="InterPro" id="IPR027385">
    <property type="entry name" value="Beta-barrel_OMP"/>
</dbReference>
<feature type="domain" description="Outer membrane protein beta-barrel" evidence="2">
    <location>
        <begin position="25"/>
        <end position="101"/>
    </location>
</feature>
<dbReference type="AlphaFoldDB" id="A0A7X9XAH4"/>
<proteinExistence type="predicted"/>
<dbReference type="RefSeq" id="WP_169657930.1">
    <property type="nucleotide sequence ID" value="NZ_JABANE010000045.1"/>
</dbReference>
<keyword evidence="4" id="KW-1185">Reference proteome</keyword>
<dbReference type="Pfam" id="PF13505">
    <property type="entry name" value="OMP_b-brl"/>
    <property type="match status" value="1"/>
</dbReference>
<dbReference type="Proteomes" id="UP000576082">
    <property type="component" value="Unassembled WGS sequence"/>
</dbReference>